<reference evidence="3 4" key="1">
    <citation type="submission" date="2024-01" db="EMBL/GenBank/DDBJ databases">
        <title>Draft genome sequence of Gordonia sp. PKS22-38.</title>
        <authorList>
            <person name="Suphannarot A."/>
            <person name="Mingma R."/>
        </authorList>
    </citation>
    <scope>NUCLEOTIDE SEQUENCE [LARGE SCALE GENOMIC DNA]</scope>
    <source>
        <strain evidence="3 4">PKS22-38</strain>
    </source>
</reference>
<evidence type="ECO:0000313" key="4">
    <source>
        <dbReference type="Proteomes" id="UP001335729"/>
    </source>
</evidence>
<gene>
    <name evidence="3" type="ORF">V1Y59_17620</name>
</gene>
<protein>
    <submittedName>
        <fullName evidence="3">Uncharacterized protein</fullName>
    </submittedName>
</protein>
<sequence>MSQAGGLDPAHPVDPARPTDLDDTADRPPNVAVTFLKERVYATFTGLAIVLTLYNGADHHSAAYAFEILSMGVLAVILAGFASDGIAHLSVHRHFPRGNEIRTLLRIAGHALETLVIPIGLIVAAWIGILELDTALLIAGFVYIGTLGLTGWLAVRNAEVTWWQKLAALITLVVIGLIVLSVQVFAHSH</sequence>
<keyword evidence="4" id="KW-1185">Reference proteome</keyword>
<dbReference type="RefSeq" id="WP_330506243.1">
    <property type="nucleotide sequence ID" value="NZ_JAZDUE010000015.1"/>
</dbReference>
<feature type="transmembrane region" description="Helical" evidence="2">
    <location>
        <begin position="104"/>
        <end position="129"/>
    </location>
</feature>
<accession>A0ABU7MXD0</accession>
<feature type="transmembrane region" description="Helical" evidence="2">
    <location>
        <begin position="135"/>
        <end position="154"/>
    </location>
</feature>
<feature type="compositionally biased region" description="Basic and acidic residues" evidence="1">
    <location>
        <begin position="17"/>
        <end position="26"/>
    </location>
</feature>
<feature type="transmembrane region" description="Helical" evidence="2">
    <location>
        <begin position="166"/>
        <end position="186"/>
    </location>
</feature>
<feature type="transmembrane region" description="Helical" evidence="2">
    <location>
        <begin position="63"/>
        <end position="83"/>
    </location>
</feature>
<evidence type="ECO:0000313" key="3">
    <source>
        <dbReference type="EMBL" id="MEE4024908.1"/>
    </source>
</evidence>
<keyword evidence="2" id="KW-0472">Membrane</keyword>
<dbReference type="Proteomes" id="UP001335729">
    <property type="component" value="Unassembled WGS sequence"/>
</dbReference>
<organism evidence="3 4">
    <name type="scientific">Gordonia prachuapensis</name>
    <dbReference type="NCBI Taxonomy" id="3115651"/>
    <lineage>
        <taxon>Bacteria</taxon>
        <taxon>Bacillati</taxon>
        <taxon>Actinomycetota</taxon>
        <taxon>Actinomycetes</taxon>
        <taxon>Mycobacteriales</taxon>
        <taxon>Gordoniaceae</taxon>
        <taxon>Gordonia</taxon>
    </lineage>
</organism>
<dbReference type="EMBL" id="JAZDUE010000015">
    <property type="protein sequence ID" value="MEE4024908.1"/>
    <property type="molecule type" value="Genomic_DNA"/>
</dbReference>
<evidence type="ECO:0000256" key="2">
    <source>
        <dbReference type="SAM" id="Phobius"/>
    </source>
</evidence>
<comment type="caution">
    <text evidence="3">The sequence shown here is derived from an EMBL/GenBank/DDBJ whole genome shotgun (WGS) entry which is preliminary data.</text>
</comment>
<keyword evidence="2" id="KW-0812">Transmembrane</keyword>
<feature type="region of interest" description="Disordered" evidence="1">
    <location>
        <begin position="1"/>
        <end position="26"/>
    </location>
</feature>
<name>A0ABU7MXD0_9ACTN</name>
<evidence type="ECO:0000256" key="1">
    <source>
        <dbReference type="SAM" id="MobiDB-lite"/>
    </source>
</evidence>
<proteinExistence type="predicted"/>
<keyword evidence="2" id="KW-1133">Transmembrane helix</keyword>